<evidence type="ECO:0000313" key="2">
    <source>
        <dbReference type="EMBL" id="QIC71695.1"/>
    </source>
</evidence>
<dbReference type="AlphaFoldDB" id="A0A6C0Y7I9"/>
<accession>A0A6C0Y7I9</accession>
<evidence type="ECO:0000256" key="1">
    <source>
        <dbReference type="SAM" id="MobiDB-lite"/>
    </source>
</evidence>
<proteinExistence type="predicted"/>
<evidence type="ECO:0000313" key="3">
    <source>
        <dbReference type="Proteomes" id="UP000503440"/>
    </source>
</evidence>
<reference evidence="2 3" key="1">
    <citation type="submission" date="2019-09" db="EMBL/GenBank/DDBJ databases">
        <title>Non-baumannii Acinetobacter spp. carrying blaNDM-1 isolated in China.</title>
        <authorList>
            <person name="Cui C."/>
            <person name="Chen C."/>
            <person name="Sun J."/>
            <person name="Liu Y."/>
        </authorList>
    </citation>
    <scope>NUCLEOTIDE SEQUENCE [LARGE SCALE GENOMIC DNA]</scope>
    <source>
        <strain evidence="2 3">B18</strain>
        <plasmid evidence="3">pb18-1</plasmid>
    </source>
</reference>
<sequence>MRKKSTPKKLNAWSKLSPKLRRNIIAAFVISSSIPVAYTADSKFINSQANNNAQSKVYSNTVEQAINTMTTSMSMIIKQNTQEITKALSVTTKQEQVVGEEITDSLVRNAQSYMSAVQAVDQNNKAKEIAFKYGTLGQGFKACTVVAQNKDLAKTPQIVNQSAASMVGNTGNQPGSLAQDSTSERNARIQEHREKFCTVTEAQTGVCRLSDLPGGDTNSALLFQSVYPDSKEAEARVAIRRNILGEKDLAIPVAGGRTPQGQEYLLALNHKASMLAFPAYSLAIIEAQNLKQFGDENGDLKSANDILEKTVARYYGGKEALEWQKSMLAQEPRGLLVEAARIEGLEVWMDQQSYEQSLRMEGLLATLVLATAEPFKHKTKEAEKRALAFQAKISMPDL</sequence>
<gene>
    <name evidence="2" type="ORF">FSC09_14970</name>
</gene>
<name>A0A6C0Y7I9_9GAMM</name>
<geneLocation type="plasmid" evidence="3">
    <name>pb18-1</name>
</geneLocation>
<protein>
    <submittedName>
        <fullName evidence="2">Uncharacterized protein</fullName>
    </submittedName>
</protein>
<keyword evidence="2" id="KW-0614">Plasmid</keyword>
<dbReference type="EMBL" id="CP044456">
    <property type="protein sequence ID" value="QIC71695.1"/>
    <property type="molecule type" value="Genomic_DNA"/>
</dbReference>
<organism evidence="2 3">
    <name type="scientific">Acinetobacter indicus</name>
    <dbReference type="NCBI Taxonomy" id="756892"/>
    <lineage>
        <taxon>Bacteria</taxon>
        <taxon>Pseudomonadati</taxon>
        <taxon>Pseudomonadota</taxon>
        <taxon>Gammaproteobacteria</taxon>
        <taxon>Moraxellales</taxon>
        <taxon>Moraxellaceae</taxon>
        <taxon>Acinetobacter</taxon>
    </lineage>
</organism>
<feature type="compositionally biased region" description="Polar residues" evidence="1">
    <location>
        <begin position="167"/>
        <end position="181"/>
    </location>
</feature>
<dbReference type="Proteomes" id="UP000503440">
    <property type="component" value="Plasmid pB18-1"/>
</dbReference>
<dbReference type="RefSeq" id="WP_163146353.1">
    <property type="nucleotide sequence ID" value="NZ_CP044456.1"/>
</dbReference>
<feature type="region of interest" description="Disordered" evidence="1">
    <location>
        <begin position="167"/>
        <end position="187"/>
    </location>
</feature>